<evidence type="ECO:0008006" key="4">
    <source>
        <dbReference type="Google" id="ProtNLM"/>
    </source>
</evidence>
<sequence>MAARPGEENVAVLFGDVHYFYLPRDVKPQHHRFDRSSYVYLFEDVSNSRCRVEIANYPGTENQDAFTGYLDDTLVRYSYKHHCMVSLTVADSVGPSEWHLPTFDLRNEKLYHYKLHSLDIYFWTQKDALRFVSGLRRVLPSSHMEVLDEPPLPSQPAQPVTVSPIVQKLETAAISDIPFGLNEYPAISQRSASRGLAASASGDVPAVLPSLESPGCYRPMIYNPAAPAAPETIRHRDKTPPPDDDTFNPLSVAVTHDLQGTSSTQGSLLSSQPGGRRVAGDDIPALVESIHQTAPVATTVSAPHQPMSQLTPPRPGCAPLSGANPSSQQSQSWQPSHDYSIHRQVYQSTDSGMHQLYHPKEPRGKLEEHAGRLERGVSGILKRFEKKFG</sequence>
<feature type="compositionally biased region" description="Basic and acidic residues" evidence="1">
    <location>
        <begin position="232"/>
        <end position="241"/>
    </location>
</feature>
<dbReference type="AlphaFoldDB" id="A0A2A9P271"/>
<proteinExistence type="predicted"/>
<evidence type="ECO:0000313" key="2">
    <source>
        <dbReference type="EMBL" id="PFH54973.1"/>
    </source>
</evidence>
<feature type="region of interest" description="Disordered" evidence="1">
    <location>
        <begin position="298"/>
        <end position="337"/>
    </location>
</feature>
<protein>
    <recommendedName>
        <fullName evidence="4">RNA recognition motif-containing protein</fullName>
    </recommendedName>
</protein>
<reference evidence="2 3" key="2">
    <citation type="journal article" date="2017" name="Sci. Rep.">
        <title>Ant-infecting Ophiocordyceps genomes reveal a high diversity of potential behavioral manipulation genes and a possible major role for enterotoxins.</title>
        <authorList>
            <person name="de Bekker C."/>
            <person name="Ohm R.A."/>
            <person name="Evans H.C."/>
            <person name="Brachmann A."/>
            <person name="Hughes D.P."/>
        </authorList>
    </citation>
    <scope>NUCLEOTIDE SEQUENCE [LARGE SCALE GENOMIC DNA]</scope>
    <source>
        <strain evidence="2 3">SC16a</strain>
    </source>
</reference>
<dbReference type="Proteomes" id="UP000037136">
    <property type="component" value="Unassembled WGS sequence"/>
</dbReference>
<comment type="caution">
    <text evidence="2">The sequence shown here is derived from an EMBL/GenBank/DDBJ whole genome shotgun (WGS) entry which is preliminary data.</text>
</comment>
<evidence type="ECO:0000313" key="3">
    <source>
        <dbReference type="Proteomes" id="UP000037136"/>
    </source>
</evidence>
<gene>
    <name evidence="2" type="ORF">XA68_11282</name>
</gene>
<dbReference type="OrthoDB" id="5408296at2759"/>
<name>A0A2A9P271_OPHUN</name>
<evidence type="ECO:0000256" key="1">
    <source>
        <dbReference type="SAM" id="MobiDB-lite"/>
    </source>
</evidence>
<keyword evidence="3" id="KW-1185">Reference proteome</keyword>
<dbReference type="STRING" id="268505.A0A2A9P271"/>
<feature type="compositionally biased region" description="Polar residues" evidence="1">
    <location>
        <begin position="298"/>
        <end position="311"/>
    </location>
</feature>
<reference evidence="2 3" key="1">
    <citation type="journal article" date="2015" name="BMC Genomics">
        <title>Gene expression during zombie ant biting behavior reflects the complexity underlying fungal parasitic behavioral manipulation.</title>
        <authorList>
            <person name="de Bekker C."/>
            <person name="Ohm R.A."/>
            <person name="Loreto R.G."/>
            <person name="Sebastian A."/>
            <person name="Albert I."/>
            <person name="Merrow M."/>
            <person name="Brachmann A."/>
            <person name="Hughes D.P."/>
        </authorList>
    </citation>
    <scope>NUCLEOTIDE SEQUENCE [LARGE SCALE GENOMIC DNA]</scope>
    <source>
        <strain evidence="2 3">SC16a</strain>
    </source>
</reference>
<dbReference type="EMBL" id="LAZP02001416">
    <property type="protein sequence ID" value="PFH54973.1"/>
    <property type="molecule type" value="Genomic_DNA"/>
</dbReference>
<feature type="compositionally biased region" description="Low complexity" evidence="1">
    <location>
        <begin position="258"/>
        <end position="272"/>
    </location>
</feature>
<accession>A0A2A9P271</accession>
<feature type="region of interest" description="Disordered" evidence="1">
    <location>
        <begin position="230"/>
        <end position="280"/>
    </location>
</feature>
<organism evidence="2 3">
    <name type="scientific">Ophiocordyceps unilateralis</name>
    <name type="common">Zombie-ant fungus</name>
    <name type="synonym">Torrubia unilateralis</name>
    <dbReference type="NCBI Taxonomy" id="268505"/>
    <lineage>
        <taxon>Eukaryota</taxon>
        <taxon>Fungi</taxon>
        <taxon>Dikarya</taxon>
        <taxon>Ascomycota</taxon>
        <taxon>Pezizomycotina</taxon>
        <taxon>Sordariomycetes</taxon>
        <taxon>Hypocreomycetidae</taxon>
        <taxon>Hypocreales</taxon>
        <taxon>Ophiocordycipitaceae</taxon>
        <taxon>Ophiocordyceps</taxon>
    </lineage>
</organism>
<feature type="compositionally biased region" description="Low complexity" evidence="1">
    <location>
        <begin position="325"/>
        <end position="336"/>
    </location>
</feature>